<dbReference type="InterPro" id="IPR044440">
    <property type="entry name" value="GABAb_receptor_plant_PBP1"/>
</dbReference>
<evidence type="ECO:0000256" key="10">
    <source>
        <dbReference type="ARBA" id="ARBA00023180"/>
    </source>
</evidence>
<protein>
    <recommendedName>
        <fullName evidence="13">Glutamate receptor</fullName>
    </recommendedName>
</protein>
<dbReference type="InterPro" id="IPR000337">
    <property type="entry name" value="GPCR_3"/>
</dbReference>
<evidence type="ECO:0000256" key="7">
    <source>
        <dbReference type="ARBA" id="ARBA00023065"/>
    </source>
</evidence>
<dbReference type="FunFam" id="1.10.287.70:FF:000037">
    <property type="entry name" value="Glutamate receptor"/>
    <property type="match status" value="1"/>
</dbReference>
<dbReference type="CDD" id="cd19990">
    <property type="entry name" value="PBP1_GABAb_receptor_plant"/>
    <property type="match status" value="1"/>
</dbReference>
<keyword evidence="9 13" id="KW-0675">Receptor</keyword>
<evidence type="ECO:0000256" key="6">
    <source>
        <dbReference type="ARBA" id="ARBA00022989"/>
    </source>
</evidence>
<dbReference type="InterPro" id="IPR028082">
    <property type="entry name" value="Peripla_BP_I"/>
</dbReference>
<dbReference type="EMBL" id="CM009750">
    <property type="protein sequence ID" value="PUZ70788.1"/>
    <property type="molecule type" value="Genomic_DNA"/>
</dbReference>
<dbReference type="InterPro" id="IPR015683">
    <property type="entry name" value="Ionotropic_Glu_rcpt"/>
</dbReference>
<feature type="disulfide bond" evidence="14">
    <location>
        <begin position="575"/>
        <end position="631"/>
    </location>
</feature>
<gene>
    <name evidence="18" type="ORF">GQ55_2G262900</name>
</gene>
<dbReference type="Pfam" id="PF01094">
    <property type="entry name" value="ANF_receptor"/>
    <property type="match status" value="1"/>
</dbReference>
<dbReference type="InterPro" id="IPR017103">
    <property type="entry name" value="Iontropic_Glu_rcpt_pln"/>
</dbReference>
<evidence type="ECO:0000256" key="14">
    <source>
        <dbReference type="PIRSR" id="PIRSR037090-50"/>
    </source>
</evidence>
<dbReference type="GO" id="GO:0004930">
    <property type="term" value="F:G protein-coupled receptor activity"/>
    <property type="evidence" value="ECO:0007669"/>
    <property type="project" value="InterPro"/>
</dbReference>
<dbReference type="GO" id="GO:0016020">
    <property type="term" value="C:membrane"/>
    <property type="evidence" value="ECO:0007669"/>
    <property type="project" value="UniProtKB-SubCell"/>
</dbReference>
<dbReference type="GO" id="GO:0015276">
    <property type="term" value="F:ligand-gated monoatomic ion channel activity"/>
    <property type="evidence" value="ECO:0007669"/>
    <property type="project" value="InterPro"/>
</dbReference>
<sequence length="766" mass="85150">MARTSILMAMEDFYVIVLHIRDSNADNVQAASEAVDLLENYNVRAIIGPQKSSEATFVSDLGNKSQVPVISFTATSPTLSSGSVPYFFRATLSDAAQVNCIAALIKGYGWREVVPIYEDTDYGRGIIPYLVDALQEFGASIPYRSAIPVSASSDQLEQELYKLMTMQTRVNIVHMSSSIASTLFTKAKELGMMSDMYAWIVTDGIANIINSVNPSILDAMNGALGVKFYQQHRMNSTCFGTMGMSTIGPKLLDEIIHNKFRGLSGDFDLENRQLQPSIFQIINMVGRGSQEICFWTAKHGIIRQLDQKWIKNNKCVRTSGYPEFMKVERDPITSAITATGYAIDVFEEVLKRLPYNDFVYQVHLGIYDAAIGDITIRSNRTSYADITLPYTESGVAMIVPVKDDTNKKAWVFLKPITTDLWFRSIAFFIYTGIVIWLLERRINNAELTGSFFHQLGIAIYFSSFADRERVDSILSRLVVIVWVFVVLVITSSYTANLSSILTVQQLQPTETDVHELIKKGEYVGYHNGSYVGDLLEELGFDRRKVRAYETSDDFADALSKGSKNGGIAAVIHEHCKGYTMVGPIYKSEGFGFAFPKRSPIVNDFSRTILSITEGDAIIQIEKKWIGDQHACQNDGAIASPSSLNFKSFSGLFLVTGVASTSALLIALAMLLYKNKHKIRNSISRVQTQGGYGSEHASRQNQERELDYNQVRSMQVIVPNDPEDGICQQEIEICIEFASPGSEVQPSPNFASRETPGNSLLCNDKSA</sequence>
<keyword evidence="12 13" id="KW-0407">Ion channel</keyword>
<dbReference type="PIRSF" id="PIRSF037090">
    <property type="entry name" value="Iontro_Glu-like_rcpt_pln"/>
    <property type="match status" value="1"/>
</dbReference>
<evidence type="ECO:0000256" key="16">
    <source>
        <dbReference type="SAM" id="Phobius"/>
    </source>
</evidence>
<dbReference type="AlphaFoldDB" id="A0A2T7ESI0"/>
<dbReference type="Gene3D" id="3.40.190.10">
    <property type="entry name" value="Periplasmic binding protein-like II"/>
    <property type="match status" value="2"/>
</dbReference>
<comment type="similarity">
    <text evidence="2 13">Belongs to the glutamate-gated ion channel (TC 1.A.10.1) family.</text>
</comment>
<keyword evidence="6 16" id="KW-1133">Transmembrane helix</keyword>
<evidence type="ECO:0000256" key="12">
    <source>
        <dbReference type="ARBA" id="ARBA00023303"/>
    </source>
</evidence>
<dbReference type="SUPFAM" id="SSF53850">
    <property type="entry name" value="Periplasmic binding protein-like II"/>
    <property type="match status" value="1"/>
</dbReference>
<dbReference type="Gramene" id="PUZ70788">
    <property type="protein sequence ID" value="PUZ70788"/>
    <property type="gene ID" value="GQ55_2G262900"/>
</dbReference>
<dbReference type="FunFam" id="3.40.190.10:FF:000158">
    <property type="entry name" value="Glutamate receptor"/>
    <property type="match status" value="1"/>
</dbReference>
<dbReference type="Gene3D" id="3.40.50.2300">
    <property type="match status" value="2"/>
</dbReference>
<keyword evidence="7 13" id="KW-0406">Ion transport</keyword>
<feature type="compositionally biased region" description="Polar residues" evidence="15">
    <location>
        <begin position="741"/>
        <end position="760"/>
    </location>
</feature>
<evidence type="ECO:0000256" key="15">
    <source>
        <dbReference type="SAM" id="MobiDB-lite"/>
    </source>
</evidence>
<evidence type="ECO:0000256" key="8">
    <source>
        <dbReference type="ARBA" id="ARBA00023136"/>
    </source>
</evidence>
<evidence type="ECO:0000256" key="1">
    <source>
        <dbReference type="ARBA" id="ARBA00004141"/>
    </source>
</evidence>
<evidence type="ECO:0000256" key="5">
    <source>
        <dbReference type="ARBA" id="ARBA00022729"/>
    </source>
</evidence>
<evidence type="ECO:0000313" key="18">
    <source>
        <dbReference type="EMBL" id="PUZ70788.1"/>
    </source>
</evidence>
<keyword evidence="5" id="KW-0732">Signal</keyword>
<dbReference type="OrthoDB" id="5984008at2759"/>
<evidence type="ECO:0000256" key="4">
    <source>
        <dbReference type="ARBA" id="ARBA00022692"/>
    </source>
</evidence>
<feature type="domain" description="Ionotropic glutamate receptor C-terminal" evidence="17">
    <location>
        <begin position="316"/>
        <end position="627"/>
    </location>
</feature>
<comment type="subcellular location">
    <subcellularLocation>
        <location evidence="1">Membrane</location>
        <topology evidence="1">Multi-pass membrane protein</topology>
    </subcellularLocation>
</comment>
<evidence type="ECO:0000259" key="17">
    <source>
        <dbReference type="SMART" id="SM00079"/>
    </source>
</evidence>
<keyword evidence="19" id="KW-1185">Reference proteome</keyword>
<evidence type="ECO:0000313" key="19">
    <source>
        <dbReference type="Proteomes" id="UP000244336"/>
    </source>
</evidence>
<feature type="region of interest" description="Disordered" evidence="15">
    <location>
        <begin position="741"/>
        <end position="766"/>
    </location>
</feature>
<evidence type="ECO:0000256" key="11">
    <source>
        <dbReference type="ARBA" id="ARBA00023286"/>
    </source>
</evidence>
<keyword evidence="14" id="KW-1015">Disulfide bond</keyword>
<dbReference type="Pfam" id="PF00060">
    <property type="entry name" value="Lig_chan"/>
    <property type="match status" value="1"/>
</dbReference>
<dbReference type="PANTHER" id="PTHR18966">
    <property type="entry name" value="IONOTROPIC GLUTAMATE RECEPTOR"/>
    <property type="match status" value="1"/>
</dbReference>
<feature type="transmembrane region" description="Helical" evidence="16">
    <location>
        <begin position="648"/>
        <end position="672"/>
    </location>
</feature>
<evidence type="ECO:0000256" key="13">
    <source>
        <dbReference type="PIRNR" id="PIRNR037090"/>
    </source>
</evidence>
<evidence type="ECO:0000256" key="2">
    <source>
        <dbReference type="ARBA" id="ARBA00008685"/>
    </source>
</evidence>
<proteinExistence type="inferred from homology"/>
<feature type="transmembrane region" description="Helical" evidence="16">
    <location>
        <begin position="473"/>
        <end position="495"/>
    </location>
</feature>
<dbReference type="Proteomes" id="UP000244336">
    <property type="component" value="Chromosome 2"/>
</dbReference>
<keyword evidence="8 13" id="KW-0472">Membrane</keyword>
<dbReference type="STRING" id="1504633.A0A2T7ESI0"/>
<feature type="transmembrane region" description="Helical" evidence="16">
    <location>
        <begin position="420"/>
        <end position="438"/>
    </location>
</feature>
<keyword evidence="10" id="KW-0325">Glycoprotein</keyword>
<dbReference type="SUPFAM" id="SSF53822">
    <property type="entry name" value="Periplasmic binding protein-like I"/>
    <property type="match status" value="1"/>
</dbReference>
<dbReference type="Gene3D" id="1.10.287.70">
    <property type="match status" value="1"/>
</dbReference>
<name>A0A2T7ESI0_9POAL</name>
<reference evidence="18 19" key="1">
    <citation type="submission" date="2018-04" db="EMBL/GenBank/DDBJ databases">
        <title>WGS assembly of Panicum hallii var. hallii HAL2.</title>
        <authorList>
            <person name="Lovell J."/>
            <person name="Jenkins J."/>
            <person name="Lowry D."/>
            <person name="Mamidi S."/>
            <person name="Sreedasyam A."/>
            <person name="Weng X."/>
            <person name="Barry K."/>
            <person name="Bonette J."/>
            <person name="Campitelli B."/>
            <person name="Daum C."/>
            <person name="Gordon S."/>
            <person name="Gould B."/>
            <person name="Lipzen A."/>
            <person name="MacQueen A."/>
            <person name="Palacio-Mejia J."/>
            <person name="Plott C."/>
            <person name="Shakirov E."/>
            <person name="Shu S."/>
            <person name="Yoshinaga Y."/>
            <person name="Zane M."/>
            <person name="Rokhsar D."/>
            <person name="Grimwood J."/>
            <person name="Schmutz J."/>
            <person name="Juenger T."/>
        </authorList>
    </citation>
    <scope>NUCLEOTIDE SEQUENCE [LARGE SCALE GENOMIC DNA]</scope>
    <source>
        <strain evidence="19">cv. HAL2</strain>
    </source>
</reference>
<dbReference type="InterPro" id="IPR001320">
    <property type="entry name" value="Iontro_rcpt_C"/>
</dbReference>
<dbReference type="SMART" id="SM00079">
    <property type="entry name" value="PBPe"/>
    <property type="match status" value="1"/>
</dbReference>
<dbReference type="InterPro" id="IPR001828">
    <property type="entry name" value="ANF_lig-bd_rcpt"/>
</dbReference>
<keyword evidence="11 13" id="KW-1071">Ligand-gated ion channel</keyword>
<organism evidence="18 19">
    <name type="scientific">Panicum hallii var. hallii</name>
    <dbReference type="NCBI Taxonomy" id="1504633"/>
    <lineage>
        <taxon>Eukaryota</taxon>
        <taxon>Viridiplantae</taxon>
        <taxon>Streptophyta</taxon>
        <taxon>Embryophyta</taxon>
        <taxon>Tracheophyta</taxon>
        <taxon>Spermatophyta</taxon>
        <taxon>Magnoliopsida</taxon>
        <taxon>Liliopsida</taxon>
        <taxon>Poales</taxon>
        <taxon>Poaceae</taxon>
        <taxon>PACMAD clade</taxon>
        <taxon>Panicoideae</taxon>
        <taxon>Panicodae</taxon>
        <taxon>Paniceae</taxon>
        <taxon>Panicinae</taxon>
        <taxon>Panicum</taxon>
        <taxon>Panicum sect. Panicum</taxon>
    </lineage>
</organism>
<evidence type="ECO:0000256" key="3">
    <source>
        <dbReference type="ARBA" id="ARBA00022448"/>
    </source>
</evidence>
<evidence type="ECO:0000256" key="9">
    <source>
        <dbReference type="ARBA" id="ARBA00023170"/>
    </source>
</evidence>
<accession>A0A2T7ESI0</accession>
<comment type="function">
    <text evidence="13">Glutamate-gated receptor that probably acts as non-selective cation channel.</text>
</comment>
<dbReference type="PRINTS" id="PR00248">
    <property type="entry name" value="GPCRMGR"/>
</dbReference>
<keyword evidence="4 16" id="KW-0812">Transmembrane</keyword>
<dbReference type="FunFam" id="3.40.50.2300:FF:000169">
    <property type="entry name" value="Glutamate receptor"/>
    <property type="match status" value="1"/>
</dbReference>
<keyword evidence="3 13" id="KW-0813">Transport</keyword>
<dbReference type="CDD" id="cd13686">
    <property type="entry name" value="GluR_Plant"/>
    <property type="match status" value="1"/>
</dbReference>